<dbReference type="InterPro" id="IPR011048">
    <property type="entry name" value="Haem_d1_sf"/>
</dbReference>
<dbReference type="PANTHER" id="PTHR30344">
    <property type="entry name" value="6-PHOSPHOGLUCONOLACTONASE-RELATED"/>
    <property type="match status" value="1"/>
</dbReference>
<gene>
    <name evidence="2" type="ORF">C1SCF055_LOCUS31840</name>
</gene>
<dbReference type="InterPro" id="IPR015943">
    <property type="entry name" value="WD40/YVTN_repeat-like_dom_sf"/>
</dbReference>
<comment type="caution">
    <text evidence="2">The sequence shown here is derived from an EMBL/GenBank/DDBJ whole genome shotgun (WGS) entry which is preliminary data.</text>
</comment>
<dbReference type="PANTHER" id="PTHR30344:SF1">
    <property type="entry name" value="6-PHOSPHOGLUCONOLACTONASE"/>
    <property type="match status" value="1"/>
</dbReference>
<accession>A0A9P1GCX9</accession>
<dbReference type="InterPro" id="IPR019405">
    <property type="entry name" value="Lactonase_7-beta_prop"/>
</dbReference>
<dbReference type="SUPFAM" id="SSF51004">
    <property type="entry name" value="C-terminal (heme d1) domain of cytochrome cd1-nitrite reductase"/>
    <property type="match status" value="1"/>
</dbReference>
<dbReference type="AlphaFoldDB" id="A0A9P1GCX9"/>
<evidence type="ECO:0000313" key="2">
    <source>
        <dbReference type="EMBL" id="CAI4006177.1"/>
    </source>
</evidence>
<evidence type="ECO:0000313" key="4">
    <source>
        <dbReference type="EMBL" id="CAL4793489.1"/>
    </source>
</evidence>
<organism evidence="2">
    <name type="scientific">Cladocopium goreaui</name>
    <dbReference type="NCBI Taxonomy" id="2562237"/>
    <lineage>
        <taxon>Eukaryota</taxon>
        <taxon>Sar</taxon>
        <taxon>Alveolata</taxon>
        <taxon>Dinophyceae</taxon>
        <taxon>Suessiales</taxon>
        <taxon>Symbiodiniaceae</taxon>
        <taxon>Cladocopium</taxon>
    </lineage>
</organism>
<dbReference type="Pfam" id="PF10282">
    <property type="entry name" value="Lactonase"/>
    <property type="match status" value="1"/>
</dbReference>
<dbReference type="Proteomes" id="UP001152797">
    <property type="component" value="Unassembled WGS sequence"/>
</dbReference>
<dbReference type="EMBL" id="CAMXCT030003779">
    <property type="protein sequence ID" value="CAL4793489.1"/>
    <property type="molecule type" value="Genomic_DNA"/>
</dbReference>
<dbReference type="EMBL" id="CAMXCT020003779">
    <property type="protein sequence ID" value="CAL1159552.1"/>
    <property type="molecule type" value="Genomic_DNA"/>
</dbReference>
<evidence type="ECO:0000256" key="1">
    <source>
        <dbReference type="ARBA" id="ARBA00005564"/>
    </source>
</evidence>
<keyword evidence="5" id="KW-1185">Reference proteome</keyword>
<dbReference type="OrthoDB" id="431390at2759"/>
<dbReference type="GO" id="GO:0017057">
    <property type="term" value="F:6-phosphogluconolactonase activity"/>
    <property type="evidence" value="ECO:0007669"/>
    <property type="project" value="TreeGrafter"/>
</dbReference>
<dbReference type="InterPro" id="IPR050282">
    <property type="entry name" value="Cycloisomerase_2"/>
</dbReference>
<name>A0A9P1GCX9_9DINO</name>
<comment type="similarity">
    <text evidence="1">Belongs to the cycloisomerase 2 family.</text>
</comment>
<dbReference type="EMBL" id="CAMXCT010003779">
    <property type="protein sequence ID" value="CAI4006177.1"/>
    <property type="molecule type" value="Genomic_DNA"/>
</dbReference>
<evidence type="ECO:0000313" key="5">
    <source>
        <dbReference type="Proteomes" id="UP001152797"/>
    </source>
</evidence>
<reference evidence="3" key="2">
    <citation type="submission" date="2024-04" db="EMBL/GenBank/DDBJ databases">
        <authorList>
            <person name="Chen Y."/>
            <person name="Shah S."/>
            <person name="Dougan E. K."/>
            <person name="Thang M."/>
            <person name="Chan C."/>
        </authorList>
    </citation>
    <scope>NUCLEOTIDE SEQUENCE [LARGE SCALE GENOMIC DNA]</scope>
</reference>
<dbReference type="GO" id="GO:0005829">
    <property type="term" value="C:cytosol"/>
    <property type="evidence" value="ECO:0007669"/>
    <property type="project" value="TreeGrafter"/>
</dbReference>
<evidence type="ECO:0000313" key="3">
    <source>
        <dbReference type="EMBL" id="CAL1159552.1"/>
    </source>
</evidence>
<sequence>MAFCQSQPHTTSAAHQHLSPCAVQRVVIRLQRAAATEPLALQLKVVYVLNELLSTVIACHYDASSGELLPTDPVETVPGAEGQTEAAAIRISGDGKFLYVSNRGHDSITVLRVLEDGLVEHLEPVALCSTSVDDGRMVAQWPPRECPRDFALCCKDQYLIVGNQNSDSLVVLERNPELGTLSKIGVSVSCSAPACILPLF</sequence>
<dbReference type="Gene3D" id="2.130.10.10">
    <property type="entry name" value="YVTN repeat-like/Quinoprotein amine dehydrogenase"/>
    <property type="match status" value="1"/>
</dbReference>
<proteinExistence type="inferred from homology"/>
<reference evidence="2" key="1">
    <citation type="submission" date="2022-10" db="EMBL/GenBank/DDBJ databases">
        <authorList>
            <person name="Chen Y."/>
            <person name="Dougan E. K."/>
            <person name="Chan C."/>
            <person name="Rhodes N."/>
            <person name="Thang M."/>
        </authorList>
    </citation>
    <scope>NUCLEOTIDE SEQUENCE</scope>
</reference>
<protein>
    <submittedName>
        <fullName evidence="4">6-phosphogluconolactonase</fullName>
    </submittedName>
</protein>